<dbReference type="Gene3D" id="1.20.1250.20">
    <property type="entry name" value="MFS general substrate transporter like domains"/>
    <property type="match status" value="2"/>
</dbReference>
<evidence type="ECO:0000256" key="1">
    <source>
        <dbReference type="ARBA" id="ARBA00004651"/>
    </source>
</evidence>
<keyword evidence="4 7" id="KW-0812">Transmembrane</keyword>
<dbReference type="Proteomes" id="UP000030643">
    <property type="component" value="Unassembled WGS sequence"/>
</dbReference>
<protein>
    <submittedName>
        <fullName evidence="9">Major facilitator superfamily transporter</fullName>
    </submittedName>
</protein>
<dbReference type="eggNOG" id="COG0477">
    <property type="taxonomic scope" value="Bacteria"/>
</dbReference>
<evidence type="ECO:0000256" key="7">
    <source>
        <dbReference type="SAM" id="Phobius"/>
    </source>
</evidence>
<accession>A0A069CUX6</accession>
<dbReference type="EMBL" id="DF820495">
    <property type="protein sequence ID" value="GAK31620.1"/>
    <property type="molecule type" value="Genomic_DNA"/>
</dbReference>
<reference evidence="10" key="1">
    <citation type="journal article" date="2014" name="Genome Announc.">
        <title>Draft genome sequence of Weissella oryzae SG25T, isolated from fermented rice grains.</title>
        <authorList>
            <person name="Tanizawa Y."/>
            <person name="Fujisawa T."/>
            <person name="Mochizuki T."/>
            <person name="Kaminuma E."/>
            <person name="Suzuki Y."/>
            <person name="Nakamura Y."/>
            <person name="Tohno M."/>
        </authorList>
    </citation>
    <scope>NUCLEOTIDE SEQUENCE [LARGE SCALE GENOMIC DNA]</scope>
    <source>
        <strain evidence="10">DSM 25784 / JCM 18191 / LMG 30913 / SG25</strain>
    </source>
</reference>
<dbReference type="InterPro" id="IPR011701">
    <property type="entry name" value="MFS"/>
</dbReference>
<feature type="transmembrane region" description="Helical" evidence="7">
    <location>
        <begin position="307"/>
        <end position="330"/>
    </location>
</feature>
<feature type="transmembrane region" description="Helical" evidence="7">
    <location>
        <begin position="85"/>
        <end position="104"/>
    </location>
</feature>
<dbReference type="PANTHER" id="PTHR23501:SF1">
    <property type="entry name" value="TRANSPORT PROTEIN HSRA-RELATED"/>
    <property type="match status" value="1"/>
</dbReference>
<dbReference type="RefSeq" id="WP_027699574.1">
    <property type="nucleotide sequence ID" value="NZ_DF820495.1"/>
</dbReference>
<evidence type="ECO:0000256" key="5">
    <source>
        <dbReference type="ARBA" id="ARBA00022989"/>
    </source>
</evidence>
<dbReference type="CDD" id="cd17503">
    <property type="entry name" value="MFS_LmrB_MDR_like"/>
    <property type="match status" value="1"/>
</dbReference>
<keyword evidence="5 7" id="KW-1133">Transmembrane helix</keyword>
<feature type="transmembrane region" description="Helical" evidence="7">
    <location>
        <begin position="366"/>
        <end position="388"/>
    </location>
</feature>
<evidence type="ECO:0000313" key="10">
    <source>
        <dbReference type="Proteomes" id="UP000030643"/>
    </source>
</evidence>
<feature type="transmembrane region" description="Helical" evidence="7">
    <location>
        <begin position="173"/>
        <end position="193"/>
    </location>
</feature>
<feature type="transmembrane region" description="Helical" evidence="7">
    <location>
        <begin position="110"/>
        <end position="131"/>
    </location>
</feature>
<dbReference type="InterPro" id="IPR020846">
    <property type="entry name" value="MFS_dom"/>
</dbReference>
<keyword evidence="3" id="KW-1003">Cell membrane</keyword>
<name>A0A069CUX6_WEIOS</name>
<dbReference type="GO" id="GO:0022857">
    <property type="term" value="F:transmembrane transporter activity"/>
    <property type="evidence" value="ECO:0007669"/>
    <property type="project" value="InterPro"/>
</dbReference>
<comment type="subcellular location">
    <subcellularLocation>
        <location evidence="1">Cell membrane</location>
        <topology evidence="1">Multi-pass membrane protein</topology>
    </subcellularLocation>
</comment>
<evidence type="ECO:0000313" key="9">
    <source>
        <dbReference type="EMBL" id="GAK31620.1"/>
    </source>
</evidence>
<dbReference type="Pfam" id="PF07690">
    <property type="entry name" value="MFS_1"/>
    <property type="match status" value="1"/>
</dbReference>
<dbReference type="SUPFAM" id="SSF103473">
    <property type="entry name" value="MFS general substrate transporter"/>
    <property type="match status" value="1"/>
</dbReference>
<feature type="transmembrane region" description="Helical" evidence="7">
    <location>
        <begin position="237"/>
        <end position="256"/>
    </location>
</feature>
<evidence type="ECO:0000259" key="8">
    <source>
        <dbReference type="PROSITE" id="PS50850"/>
    </source>
</evidence>
<feature type="transmembrane region" description="Helical" evidence="7">
    <location>
        <begin position="409"/>
        <end position="431"/>
    </location>
</feature>
<feature type="transmembrane region" description="Helical" evidence="7">
    <location>
        <begin position="21"/>
        <end position="42"/>
    </location>
</feature>
<evidence type="ECO:0000256" key="3">
    <source>
        <dbReference type="ARBA" id="ARBA00022475"/>
    </source>
</evidence>
<dbReference type="InterPro" id="IPR036259">
    <property type="entry name" value="MFS_trans_sf"/>
</dbReference>
<keyword evidence="10" id="KW-1185">Reference proteome</keyword>
<evidence type="ECO:0000256" key="4">
    <source>
        <dbReference type="ARBA" id="ARBA00022692"/>
    </source>
</evidence>
<feature type="transmembrane region" description="Helical" evidence="7">
    <location>
        <begin position="54"/>
        <end position="78"/>
    </location>
</feature>
<dbReference type="PROSITE" id="PS50850">
    <property type="entry name" value="MFS"/>
    <property type="match status" value="1"/>
</dbReference>
<organism evidence="9 10">
    <name type="scientific">Weissella oryzae (strain DSM 25784 / JCM 18191 / LMG 30913 / SG25)</name>
    <dbReference type="NCBI Taxonomy" id="1329250"/>
    <lineage>
        <taxon>Bacteria</taxon>
        <taxon>Bacillati</taxon>
        <taxon>Bacillota</taxon>
        <taxon>Bacilli</taxon>
        <taxon>Lactobacillales</taxon>
        <taxon>Lactobacillaceae</taxon>
        <taxon>Weissella</taxon>
    </lineage>
</organism>
<dbReference type="AlphaFoldDB" id="A0A069CUX6"/>
<feature type="transmembrane region" description="Helical" evidence="7">
    <location>
        <begin position="205"/>
        <end position="225"/>
    </location>
</feature>
<feature type="transmembrane region" description="Helical" evidence="7">
    <location>
        <begin position="143"/>
        <end position="167"/>
    </location>
</feature>
<evidence type="ECO:0000256" key="2">
    <source>
        <dbReference type="ARBA" id="ARBA00022448"/>
    </source>
</evidence>
<feature type="transmembrane region" description="Helical" evidence="7">
    <location>
        <begin position="497"/>
        <end position="518"/>
    </location>
</feature>
<feature type="transmembrane region" description="Helical" evidence="7">
    <location>
        <begin position="277"/>
        <end position="301"/>
    </location>
</feature>
<gene>
    <name evidence="9" type="ORF">WOSG25_120110</name>
</gene>
<dbReference type="InterPro" id="IPR004638">
    <property type="entry name" value="EmrB-like"/>
</dbReference>
<keyword evidence="2" id="KW-0813">Transport</keyword>
<proteinExistence type="predicted"/>
<keyword evidence="6 7" id="KW-0472">Membrane</keyword>
<feature type="domain" description="Major facilitator superfamily (MFS) profile" evidence="8">
    <location>
        <begin position="19"/>
        <end position="523"/>
    </location>
</feature>
<dbReference type="NCBIfam" id="TIGR00711">
    <property type="entry name" value="efflux_EmrB"/>
    <property type="match status" value="1"/>
</dbReference>
<dbReference type="OrthoDB" id="9816041at2"/>
<sequence length="529" mass="57271">MAKQVAATKEKLPKDLMTSAWILALGAIPPMLDSTMVNIAINKLQFDLNTSLNMIQWAITGYVLALAVAVPICGYLVNRFNGKKIFQWSLLAFGLFSFLSGISWDITSFIVFRAVQGFSAGFITLLMTTLLMKIAPADKLGQLMAIIGTPIIIGPIIGPIIGGAIVQYANWHWIFYVNVPIVLVSVILNIKFLQDFAPFNPKARLDWFGTLLLAAGSVGLIYGLMKGSDNARHFFNGQMITFVALGLASFVGYAIYNAVRHNDTVLPLRFFKSKHFTAANVGIFMAGIASNGPMLLLPLYFQNTRQFSVIQAALMLIPQGLGLLIARPILGRLIDRLGARPVVLVSVLISLVGTLPFVWIHLDSNLYYIELLLFVRGIGIGGLQMPMMTDIFIGLAKQDIPGASVGQRIIQNVGASFGSAVVSAIVTAIIISQNVSDKVRTHATHYAAHLMAQMQAHVAATHTAPNASAIAGLKQNVSTNASQYAEHVLRLAQLQGYQVAFLVSSVMLLVIAICALFMSSKLGHKTVMA</sequence>
<evidence type="ECO:0000256" key="6">
    <source>
        <dbReference type="ARBA" id="ARBA00023136"/>
    </source>
</evidence>
<dbReference type="PANTHER" id="PTHR23501">
    <property type="entry name" value="MAJOR FACILITATOR SUPERFAMILY"/>
    <property type="match status" value="1"/>
</dbReference>
<feature type="transmembrane region" description="Helical" evidence="7">
    <location>
        <begin position="342"/>
        <end position="360"/>
    </location>
</feature>
<dbReference type="GO" id="GO:0005886">
    <property type="term" value="C:plasma membrane"/>
    <property type="evidence" value="ECO:0007669"/>
    <property type="project" value="UniProtKB-SubCell"/>
</dbReference>